<reference evidence="1" key="2">
    <citation type="journal article" date="2023" name="Int. J. Mol. Sci.">
        <title>De Novo Assembly and Annotation of 11 Diverse Shrub Willow (Salix) Genomes Reveals Novel Gene Organization in Sex-Linked Regions.</title>
        <authorList>
            <person name="Hyden B."/>
            <person name="Feng K."/>
            <person name="Yates T.B."/>
            <person name="Jawdy S."/>
            <person name="Cereghino C."/>
            <person name="Smart L.B."/>
            <person name="Muchero W."/>
        </authorList>
    </citation>
    <scope>NUCLEOTIDE SEQUENCE [LARGE SCALE GENOMIC DNA]</scope>
    <source>
        <tissue evidence="1">Shoot tip</tissue>
    </source>
</reference>
<name>A0A9Q0P970_SALVM</name>
<evidence type="ECO:0000313" key="1">
    <source>
        <dbReference type="EMBL" id="KAJ6683937.1"/>
    </source>
</evidence>
<dbReference type="AlphaFoldDB" id="A0A9Q0P970"/>
<gene>
    <name evidence="1" type="ORF">OIU85_007614</name>
</gene>
<organism evidence="1 2">
    <name type="scientific">Salix viminalis</name>
    <name type="common">Common osier</name>
    <name type="synonym">Basket willow</name>
    <dbReference type="NCBI Taxonomy" id="40686"/>
    <lineage>
        <taxon>Eukaryota</taxon>
        <taxon>Viridiplantae</taxon>
        <taxon>Streptophyta</taxon>
        <taxon>Embryophyta</taxon>
        <taxon>Tracheophyta</taxon>
        <taxon>Spermatophyta</taxon>
        <taxon>Magnoliopsida</taxon>
        <taxon>eudicotyledons</taxon>
        <taxon>Gunneridae</taxon>
        <taxon>Pentapetalae</taxon>
        <taxon>rosids</taxon>
        <taxon>fabids</taxon>
        <taxon>Malpighiales</taxon>
        <taxon>Salicaceae</taxon>
        <taxon>Saliceae</taxon>
        <taxon>Salix</taxon>
    </lineage>
</organism>
<proteinExistence type="predicted"/>
<dbReference type="Proteomes" id="UP001151529">
    <property type="component" value="Chromosome 17"/>
</dbReference>
<sequence length="102" mass="11064">MLSRGCPWSNVSGSNDLWLCDGGFAKSTGGGRLAETITERFYLDSKQEAKVFEALEIGEDDVVSGTEPGFPNVIIIEGDAKVNDTTIYNSLKAVHRILQDVV</sequence>
<keyword evidence="2" id="KW-1185">Reference proteome</keyword>
<protein>
    <submittedName>
        <fullName evidence="1">Uncharacterized protein</fullName>
    </submittedName>
</protein>
<dbReference type="EMBL" id="JAPFFL010000013">
    <property type="protein sequence ID" value="KAJ6683937.1"/>
    <property type="molecule type" value="Genomic_DNA"/>
</dbReference>
<comment type="caution">
    <text evidence="1">The sequence shown here is derived from an EMBL/GenBank/DDBJ whole genome shotgun (WGS) entry which is preliminary data.</text>
</comment>
<evidence type="ECO:0000313" key="2">
    <source>
        <dbReference type="Proteomes" id="UP001151529"/>
    </source>
</evidence>
<reference evidence="1" key="1">
    <citation type="submission" date="2022-11" db="EMBL/GenBank/DDBJ databases">
        <authorList>
            <person name="Hyden B.L."/>
            <person name="Feng K."/>
            <person name="Yates T."/>
            <person name="Jawdy S."/>
            <person name="Smart L.B."/>
            <person name="Muchero W."/>
        </authorList>
    </citation>
    <scope>NUCLEOTIDE SEQUENCE</scope>
    <source>
        <tissue evidence="1">Shoot tip</tissue>
    </source>
</reference>
<accession>A0A9Q0P970</accession>